<dbReference type="InterPro" id="IPR020843">
    <property type="entry name" value="ER"/>
</dbReference>
<evidence type="ECO:0000313" key="2">
    <source>
        <dbReference type="EMBL" id="MFD1542107.1"/>
    </source>
</evidence>
<keyword evidence="2" id="KW-0560">Oxidoreductase</keyword>
<dbReference type="PANTHER" id="PTHR44013">
    <property type="entry name" value="ZINC-TYPE ALCOHOL DEHYDROGENASE-LIKE PROTEIN C16A3.02C"/>
    <property type="match status" value="1"/>
</dbReference>
<comment type="caution">
    <text evidence="2">The sequence shown here is derived from an EMBL/GenBank/DDBJ whole genome shotgun (WGS) entry which is preliminary data.</text>
</comment>
<evidence type="ECO:0000259" key="1">
    <source>
        <dbReference type="SMART" id="SM00829"/>
    </source>
</evidence>
<reference evidence="3" key="1">
    <citation type="journal article" date="2019" name="Int. J. Syst. Evol. Microbiol.">
        <title>The Global Catalogue of Microorganisms (GCM) 10K type strain sequencing project: providing services to taxonomists for standard genome sequencing and annotation.</title>
        <authorList>
            <consortium name="The Broad Institute Genomics Platform"/>
            <consortium name="The Broad Institute Genome Sequencing Center for Infectious Disease"/>
            <person name="Wu L."/>
            <person name="Ma J."/>
        </authorList>
    </citation>
    <scope>NUCLEOTIDE SEQUENCE [LARGE SCALE GENOMIC DNA]</scope>
    <source>
        <strain evidence="3">CGMCC 1.15399</strain>
    </source>
</reference>
<dbReference type="InterPro" id="IPR002364">
    <property type="entry name" value="Quin_OxRdtase/zeta-crystal_CS"/>
</dbReference>
<evidence type="ECO:0000313" key="3">
    <source>
        <dbReference type="Proteomes" id="UP001597097"/>
    </source>
</evidence>
<dbReference type="PROSITE" id="PS01162">
    <property type="entry name" value="QOR_ZETA_CRYSTAL"/>
    <property type="match status" value="1"/>
</dbReference>
<dbReference type="RefSeq" id="WP_219538235.1">
    <property type="nucleotide sequence ID" value="NZ_JAHKRM010000045.1"/>
</dbReference>
<proteinExistence type="predicted"/>
<sequence>MSAATMSAARIHEYGDASVIRYDRIPRPSPGPGEVLVRVAATSFNPSEVGLRAGFLRDLLPVTLPYTLGLDLSGTVVEVGEGVRGPAVGDRVIGLVEGAAAEYTVAAASALARAPERLPLADAAAIPVAGLTAWQAIHEHARIEPGQRVLINGAGGGVGLFAVQLAKLAGATVTATASPRSAAAVRRYGADEVVDYTTTPLPGGMDVVLNLAAIGAEQATALATLGKVIVTIATPIESPRATHFVARNDPAQLARLVALIDKGELVIEITESHPLTGLDGVHRRAEAGQTHGKITINLDEEVK</sequence>
<dbReference type="GO" id="GO:0016491">
    <property type="term" value="F:oxidoreductase activity"/>
    <property type="evidence" value="ECO:0007669"/>
    <property type="project" value="UniProtKB-KW"/>
</dbReference>
<name>A0ABW4GLS8_9ACTN</name>
<dbReference type="EMBL" id="JBHUCM010000031">
    <property type="protein sequence ID" value="MFD1542107.1"/>
    <property type="molecule type" value="Genomic_DNA"/>
</dbReference>
<dbReference type="Pfam" id="PF13602">
    <property type="entry name" value="ADH_zinc_N_2"/>
    <property type="match status" value="1"/>
</dbReference>
<accession>A0ABW4GLS8</accession>
<dbReference type="InterPro" id="IPR013154">
    <property type="entry name" value="ADH-like_N"/>
</dbReference>
<dbReference type="SMART" id="SM00829">
    <property type="entry name" value="PKS_ER"/>
    <property type="match status" value="1"/>
</dbReference>
<protein>
    <submittedName>
        <fullName evidence="2">NADP-dependent oxidoreductase</fullName>
        <ecNumber evidence="2">1.-.-.-</ecNumber>
    </submittedName>
</protein>
<dbReference type="InterPro" id="IPR052733">
    <property type="entry name" value="Chloroplast_QOR"/>
</dbReference>
<dbReference type="Pfam" id="PF08240">
    <property type="entry name" value="ADH_N"/>
    <property type="match status" value="1"/>
</dbReference>
<keyword evidence="3" id="KW-1185">Reference proteome</keyword>
<organism evidence="2 3">
    <name type="scientific">Nonomuraea guangzhouensis</name>
    <dbReference type="NCBI Taxonomy" id="1291555"/>
    <lineage>
        <taxon>Bacteria</taxon>
        <taxon>Bacillati</taxon>
        <taxon>Actinomycetota</taxon>
        <taxon>Actinomycetes</taxon>
        <taxon>Streptosporangiales</taxon>
        <taxon>Streptosporangiaceae</taxon>
        <taxon>Nonomuraea</taxon>
    </lineage>
</organism>
<dbReference type="EC" id="1.-.-.-" evidence="2"/>
<dbReference type="Proteomes" id="UP001597097">
    <property type="component" value="Unassembled WGS sequence"/>
</dbReference>
<gene>
    <name evidence="2" type="ORF">ACFSJ0_34005</name>
</gene>
<dbReference type="CDD" id="cd05289">
    <property type="entry name" value="MDR_like_2"/>
    <property type="match status" value="1"/>
</dbReference>
<dbReference type="PANTHER" id="PTHR44013:SF1">
    <property type="entry name" value="ZINC-TYPE ALCOHOL DEHYDROGENASE-LIKE PROTEIN C16A3.02C"/>
    <property type="match status" value="1"/>
</dbReference>
<feature type="domain" description="Enoyl reductase (ER)" evidence="1">
    <location>
        <begin position="15"/>
        <end position="296"/>
    </location>
</feature>